<comment type="caution">
    <text evidence="2">The sequence shown here is derived from an EMBL/GenBank/DDBJ whole genome shotgun (WGS) entry which is preliminary data.</text>
</comment>
<dbReference type="SUPFAM" id="SSF56672">
    <property type="entry name" value="DNA/RNA polymerases"/>
    <property type="match status" value="1"/>
</dbReference>
<dbReference type="OrthoDB" id="538031at2759"/>
<dbReference type="AlphaFoldDB" id="A0A2J7ZR04"/>
<evidence type="ECO:0000313" key="2">
    <source>
        <dbReference type="EMBL" id="PNH02701.1"/>
    </source>
</evidence>
<feature type="compositionally biased region" description="Basic and acidic residues" evidence="1">
    <location>
        <begin position="26"/>
        <end position="35"/>
    </location>
</feature>
<dbReference type="Proteomes" id="UP000236333">
    <property type="component" value="Unassembled WGS sequence"/>
</dbReference>
<dbReference type="Gene3D" id="3.10.10.10">
    <property type="entry name" value="HIV Type 1 Reverse Transcriptase, subunit A, domain 1"/>
    <property type="match status" value="1"/>
</dbReference>
<protein>
    <submittedName>
        <fullName evidence="2">Uncharacterized protein</fullName>
    </submittedName>
</protein>
<proteinExistence type="predicted"/>
<dbReference type="InterPro" id="IPR043502">
    <property type="entry name" value="DNA/RNA_pol_sf"/>
</dbReference>
<organism evidence="2 3">
    <name type="scientific">Tetrabaena socialis</name>
    <dbReference type="NCBI Taxonomy" id="47790"/>
    <lineage>
        <taxon>Eukaryota</taxon>
        <taxon>Viridiplantae</taxon>
        <taxon>Chlorophyta</taxon>
        <taxon>core chlorophytes</taxon>
        <taxon>Chlorophyceae</taxon>
        <taxon>CS clade</taxon>
        <taxon>Chlamydomonadales</taxon>
        <taxon>Tetrabaenaceae</taxon>
        <taxon>Tetrabaena</taxon>
    </lineage>
</organism>
<evidence type="ECO:0000313" key="3">
    <source>
        <dbReference type="Proteomes" id="UP000236333"/>
    </source>
</evidence>
<sequence>MGREPRVAHTFVSGTATAGAGATTPEGRRCPPDNPRFVKDPAGYTWCERSDIDPETLAGFKELLRVNDAVFARSLKEIGCYDGPIGPATIELLHDDPIFEAPRRHSPREKAIQQEKCSELRDAGIIVPSTSGRYALNSTMPAKKDAEGNWTDARYCCDARPLNNATR</sequence>
<feature type="region of interest" description="Disordered" evidence="1">
    <location>
        <begin position="1"/>
        <end position="35"/>
    </location>
</feature>
<accession>A0A2J7ZR04</accession>
<name>A0A2J7ZR04_9CHLO</name>
<dbReference type="EMBL" id="PGGS01000608">
    <property type="protein sequence ID" value="PNH02701.1"/>
    <property type="molecule type" value="Genomic_DNA"/>
</dbReference>
<gene>
    <name evidence="2" type="ORF">TSOC_011296</name>
</gene>
<reference evidence="2 3" key="1">
    <citation type="journal article" date="2017" name="Mol. Biol. Evol.">
        <title>The 4-celled Tetrabaena socialis nuclear genome reveals the essential components for genetic control of cell number at the origin of multicellularity in the volvocine lineage.</title>
        <authorList>
            <person name="Featherston J."/>
            <person name="Arakaki Y."/>
            <person name="Hanschen E.R."/>
            <person name="Ferris P.J."/>
            <person name="Michod R.E."/>
            <person name="Olson B.J.S.C."/>
            <person name="Nozaki H."/>
            <person name="Durand P.M."/>
        </authorList>
    </citation>
    <scope>NUCLEOTIDE SEQUENCE [LARGE SCALE GENOMIC DNA]</scope>
    <source>
        <strain evidence="2 3">NIES-571</strain>
    </source>
</reference>
<feature type="compositionally biased region" description="Low complexity" evidence="1">
    <location>
        <begin position="14"/>
        <end position="24"/>
    </location>
</feature>
<keyword evidence="3" id="KW-1185">Reference proteome</keyword>
<evidence type="ECO:0000256" key="1">
    <source>
        <dbReference type="SAM" id="MobiDB-lite"/>
    </source>
</evidence>